<dbReference type="OrthoDB" id="3777113at2"/>
<feature type="compositionally biased region" description="Polar residues" evidence="1">
    <location>
        <begin position="1"/>
        <end position="11"/>
    </location>
</feature>
<keyword evidence="4" id="KW-1185">Reference proteome</keyword>
<sequence length="553" mass="54917">MTTQHLDQQHCTDACRGTNPSRSVGRRRARLLLTGGLLATLMPMTSPLNGATTATAASAEGGEPAYGGFTVSSLSTPVRIEIFEPSLPIPVDAGIAQLEFNLGYSKVRADSGQSAGRASLFWPGDPVGEGLKTFAEQLGLPATPLTANGYPVQVNSQFPGDTPTQKDSMIPGSIQQTTSGDKTAIAEVGFSPDGAVLGPDAAEGDGAGGGADNPLSALTDQLQGLLGGLGGIAKAAESTPVNPLAALVDIDGYVSVSKMNAVDGPVVGASRSLLGEIRLLGGLVTIGGLETVAKVTTDGAKGTANGKAVWGKMAIAGQEFAMGPDGITATGQTLPIPGLKDLPADALEQLGITFSAPEPVKTVEGDQATAEFAGLKITIDTKILTPLLKALPTGVLAELIPAEAGPVKGVVAGLNALAPKIVLTLGYAKATADTVPPVEFPPPPSTGGSTSQQPPPAPAEGTVGVPTAVDGAPAPTGAAPPAAEAPVADLVDAAPVSAGLPALFSIPGMLLIAAFAAAAVAGGWMRRIGVAALGAGAPCTHGLDSGLPDLRKA</sequence>
<dbReference type="RefSeq" id="WP_136560909.1">
    <property type="nucleotide sequence ID" value="NZ_BAABLS010000002.1"/>
</dbReference>
<feature type="region of interest" description="Disordered" evidence="1">
    <location>
        <begin position="1"/>
        <end position="23"/>
    </location>
</feature>
<keyword evidence="2" id="KW-1133">Transmembrane helix</keyword>
<protein>
    <submittedName>
        <fullName evidence="3">Uncharacterized protein</fullName>
    </submittedName>
</protein>
<evidence type="ECO:0000256" key="2">
    <source>
        <dbReference type="SAM" id="Phobius"/>
    </source>
</evidence>
<evidence type="ECO:0000313" key="4">
    <source>
        <dbReference type="Proteomes" id="UP000307087"/>
    </source>
</evidence>
<dbReference type="AlphaFoldDB" id="A0A4S8NMI5"/>
<name>A0A4S8NMI5_9ACTN</name>
<comment type="caution">
    <text evidence="3">The sequence shown here is derived from an EMBL/GenBank/DDBJ whole genome shotgun (WGS) entry which is preliminary data.</text>
</comment>
<keyword evidence="2" id="KW-0812">Transmembrane</keyword>
<evidence type="ECO:0000256" key="1">
    <source>
        <dbReference type="SAM" id="MobiDB-lite"/>
    </source>
</evidence>
<dbReference type="Proteomes" id="UP000307087">
    <property type="component" value="Unassembled WGS sequence"/>
</dbReference>
<dbReference type="EMBL" id="STGW01000001">
    <property type="protein sequence ID" value="THV18193.1"/>
    <property type="molecule type" value="Genomic_DNA"/>
</dbReference>
<keyword evidence="2" id="KW-0472">Membrane</keyword>
<gene>
    <name evidence="3" type="ORF">E9934_00645</name>
</gene>
<feature type="compositionally biased region" description="Low complexity" evidence="1">
    <location>
        <begin position="463"/>
        <end position="482"/>
    </location>
</feature>
<organism evidence="3 4">
    <name type="scientific">Nocardioides caeni</name>
    <dbReference type="NCBI Taxonomy" id="574700"/>
    <lineage>
        <taxon>Bacteria</taxon>
        <taxon>Bacillati</taxon>
        <taxon>Actinomycetota</taxon>
        <taxon>Actinomycetes</taxon>
        <taxon>Propionibacteriales</taxon>
        <taxon>Nocardioidaceae</taxon>
        <taxon>Nocardioides</taxon>
    </lineage>
</organism>
<feature type="transmembrane region" description="Helical" evidence="2">
    <location>
        <begin position="502"/>
        <end position="524"/>
    </location>
</feature>
<accession>A0A4S8NMI5</accession>
<reference evidence="3 4" key="1">
    <citation type="journal article" date="2009" name="Int. J. Syst. Evol. Microbiol.">
        <title>Nocardioides caeni sp. nov., isolated from wastewater.</title>
        <authorList>
            <person name="Yoon J.H."/>
            <person name="Kang S.J."/>
            <person name="Park S."/>
            <person name="Kim W."/>
            <person name="Oh T.K."/>
        </authorList>
    </citation>
    <scope>NUCLEOTIDE SEQUENCE [LARGE SCALE GENOMIC DNA]</scope>
    <source>
        <strain evidence="3 4">DSM 23134</strain>
    </source>
</reference>
<evidence type="ECO:0000313" key="3">
    <source>
        <dbReference type="EMBL" id="THV18193.1"/>
    </source>
</evidence>
<feature type="region of interest" description="Disordered" evidence="1">
    <location>
        <begin position="436"/>
        <end position="482"/>
    </location>
</feature>
<proteinExistence type="predicted"/>